<proteinExistence type="inferred from homology"/>
<dbReference type="PANTHER" id="PTHR22883">
    <property type="entry name" value="ZINC FINGER DHHC DOMAIN CONTAINING PROTEIN"/>
    <property type="match status" value="1"/>
</dbReference>
<dbReference type="InterPro" id="IPR039859">
    <property type="entry name" value="PFA4/ZDH16/20/ERF2-like"/>
</dbReference>
<evidence type="ECO:0000256" key="6">
    <source>
        <dbReference type="ARBA" id="ARBA00023315"/>
    </source>
</evidence>
<evidence type="ECO:0000256" key="3">
    <source>
        <dbReference type="ARBA" id="ARBA00022692"/>
    </source>
</evidence>
<evidence type="ECO:0000256" key="2">
    <source>
        <dbReference type="ARBA" id="ARBA00022679"/>
    </source>
</evidence>
<evidence type="ECO:0000259" key="8">
    <source>
        <dbReference type="Pfam" id="PF01529"/>
    </source>
</evidence>
<keyword evidence="5 7" id="KW-0472">Membrane</keyword>
<keyword evidence="2 7" id="KW-0808">Transferase</keyword>
<dbReference type="EC" id="2.3.1.225" evidence="7"/>
<evidence type="ECO:0000313" key="10">
    <source>
        <dbReference type="Proteomes" id="UP000195521"/>
    </source>
</evidence>
<dbReference type="OMA" id="YRIPYIR"/>
<keyword evidence="10" id="KW-1185">Reference proteome</keyword>
<evidence type="ECO:0000256" key="7">
    <source>
        <dbReference type="RuleBase" id="RU079119"/>
    </source>
</evidence>
<feature type="domain" description="Palmitoyltransferase DHHC" evidence="8">
    <location>
        <begin position="41"/>
        <end position="190"/>
    </location>
</feature>
<dbReference type="GO" id="GO:0005783">
    <property type="term" value="C:endoplasmic reticulum"/>
    <property type="evidence" value="ECO:0007669"/>
    <property type="project" value="TreeGrafter"/>
</dbReference>
<dbReference type="PANTHER" id="PTHR22883:SF483">
    <property type="entry name" value="PALMITOYLTRANSFERASE"/>
    <property type="match status" value="1"/>
</dbReference>
<dbReference type="PROSITE" id="PS50216">
    <property type="entry name" value="DHHC"/>
    <property type="match status" value="1"/>
</dbReference>
<feature type="transmembrane region" description="Helical" evidence="7">
    <location>
        <begin position="87"/>
        <end position="106"/>
    </location>
</feature>
<dbReference type="GO" id="GO:0006612">
    <property type="term" value="P:protein targeting to membrane"/>
    <property type="evidence" value="ECO:0007669"/>
    <property type="project" value="TreeGrafter"/>
</dbReference>
<protein>
    <recommendedName>
        <fullName evidence="7">Palmitoyltransferase</fullName>
        <ecNumber evidence="7">2.3.1.225</ecNumber>
    </recommendedName>
</protein>
<dbReference type="GO" id="GO:0019706">
    <property type="term" value="F:protein-cysteine S-palmitoyltransferase activity"/>
    <property type="evidence" value="ECO:0007669"/>
    <property type="project" value="UniProtKB-EC"/>
</dbReference>
<dbReference type="RefSeq" id="XP_028542169.1">
    <property type="nucleotide sequence ID" value="XM_028686368.1"/>
</dbReference>
<dbReference type="AlphaFoldDB" id="A0A1Y1JBF3"/>
<name>A0A1Y1JBF3_PLAGO</name>
<evidence type="ECO:0000313" key="9">
    <source>
        <dbReference type="EMBL" id="GAW79580.1"/>
    </source>
</evidence>
<comment type="subcellular location">
    <subcellularLocation>
        <location evidence="1">Membrane</location>
        <topology evidence="1">Multi-pass membrane protein</topology>
    </subcellularLocation>
</comment>
<dbReference type="OrthoDB" id="5977743at2759"/>
<dbReference type="Proteomes" id="UP000195521">
    <property type="component" value="Unassembled WGS sequence"/>
</dbReference>
<comment type="caution">
    <text evidence="9">The sequence shown here is derived from an EMBL/GenBank/DDBJ whole genome shotgun (WGS) entry which is preliminary data.</text>
</comment>
<dbReference type="EMBL" id="BDQF01000004">
    <property type="protein sequence ID" value="GAW79580.1"/>
    <property type="molecule type" value="Genomic_DNA"/>
</dbReference>
<dbReference type="GeneID" id="39746292"/>
<keyword evidence="4 7" id="KW-1133">Transmembrane helix</keyword>
<feature type="transmembrane region" description="Helical" evidence="7">
    <location>
        <begin position="153"/>
        <end position="171"/>
    </location>
</feature>
<keyword evidence="3 7" id="KW-0812">Transmembrane</keyword>
<dbReference type="Pfam" id="PF01529">
    <property type="entry name" value="DHHC"/>
    <property type="match status" value="1"/>
</dbReference>
<accession>A0A1Y1JBF3</accession>
<organism evidence="9 10">
    <name type="scientific">Plasmodium gonderi</name>
    <dbReference type="NCBI Taxonomy" id="77519"/>
    <lineage>
        <taxon>Eukaryota</taxon>
        <taxon>Sar</taxon>
        <taxon>Alveolata</taxon>
        <taxon>Apicomplexa</taxon>
        <taxon>Aconoidasida</taxon>
        <taxon>Haemosporida</taxon>
        <taxon>Plasmodiidae</taxon>
        <taxon>Plasmodium</taxon>
        <taxon>Plasmodium (Plasmodium)</taxon>
    </lineage>
</organism>
<evidence type="ECO:0000256" key="1">
    <source>
        <dbReference type="ARBA" id="ARBA00004141"/>
    </source>
</evidence>
<gene>
    <name evidence="9" type="ORF">PGO_041820</name>
</gene>
<comment type="similarity">
    <text evidence="7">Belongs to the DHHC palmitoyltransferase family.</text>
</comment>
<evidence type="ECO:0000256" key="5">
    <source>
        <dbReference type="ARBA" id="ARBA00023136"/>
    </source>
</evidence>
<sequence length="230" mass="27514">MDPYVILEQYCPGNYNRFRKISHISLDKHLNFYSYDQIIFRENSECKTCHMLKPARSKHCKYCLSCISRYDHHCFLLNNCIGGYNHIYYLVFIYTNIIITFHSNYITSRCLYNIIKYENLLKATFINQVSKDELPNSYLTIALYLFSKYSPTFSLFMISLLCLPLLILLFLRDIFSNFCLNITNNEKTKYNNLKGNSPVNRQFYNKGFIRNVQDVFFYKKNVENFFKKNS</sequence>
<comment type="domain">
    <text evidence="7">The DHHC domain is required for palmitoyltransferase activity.</text>
</comment>
<evidence type="ECO:0000256" key="4">
    <source>
        <dbReference type="ARBA" id="ARBA00022989"/>
    </source>
</evidence>
<comment type="catalytic activity">
    <reaction evidence="7">
        <text>L-cysteinyl-[protein] + hexadecanoyl-CoA = S-hexadecanoyl-L-cysteinyl-[protein] + CoA</text>
        <dbReference type="Rhea" id="RHEA:36683"/>
        <dbReference type="Rhea" id="RHEA-COMP:10131"/>
        <dbReference type="Rhea" id="RHEA-COMP:11032"/>
        <dbReference type="ChEBI" id="CHEBI:29950"/>
        <dbReference type="ChEBI" id="CHEBI:57287"/>
        <dbReference type="ChEBI" id="CHEBI:57379"/>
        <dbReference type="ChEBI" id="CHEBI:74151"/>
        <dbReference type="EC" id="2.3.1.225"/>
    </reaction>
</comment>
<dbReference type="GO" id="GO:0005794">
    <property type="term" value="C:Golgi apparatus"/>
    <property type="evidence" value="ECO:0007669"/>
    <property type="project" value="TreeGrafter"/>
</dbReference>
<keyword evidence="6 7" id="KW-0012">Acyltransferase</keyword>
<reference evidence="10" key="1">
    <citation type="submission" date="2017-04" db="EMBL/GenBank/DDBJ databases">
        <title>Plasmodium gonderi genome.</title>
        <authorList>
            <person name="Arisue N."/>
            <person name="Honma H."/>
            <person name="Kawai S."/>
            <person name="Tougan T."/>
            <person name="Tanabe K."/>
            <person name="Horii T."/>
        </authorList>
    </citation>
    <scope>NUCLEOTIDE SEQUENCE [LARGE SCALE GENOMIC DNA]</scope>
    <source>
        <strain evidence="10">ATCC 30045</strain>
    </source>
</reference>
<dbReference type="InterPro" id="IPR001594">
    <property type="entry name" value="Palmitoyltrfase_DHHC"/>
</dbReference>
<dbReference type="GO" id="GO:0016020">
    <property type="term" value="C:membrane"/>
    <property type="evidence" value="ECO:0007669"/>
    <property type="project" value="UniProtKB-SubCell"/>
</dbReference>